<feature type="transmembrane region" description="Helical" evidence="1">
    <location>
        <begin position="86"/>
        <end position="104"/>
    </location>
</feature>
<proteinExistence type="predicted"/>
<evidence type="ECO:0000313" key="3">
    <source>
        <dbReference type="EMBL" id="GAA3731681.1"/>
    </source>
</evidence>
<feature type="transmembrane region" description="Helical" evidence="1">
    <location>
        <begin position="285"/>
        <end position="308"/>
    </location>
</feature>
<organism evidence="3 4">
    <name type="scientific">Flavobacterium ginsengisoli</name>
    <dbReference type="NCBI Taxonomy" id="871694"/>
    <lineage>
        <taxon>Bacteria</taxon>
        <taxon>Pseudomonadati</taxon>
        <taxon>Bacteroidota</taxon>
        <taxon>Flavobacteriia</taxon>
        <taxon>Flavobacteriales</taxon>
        <taxon>Flavobacteriaceae</taxon>
        <taxon>Flavobacterium</taxon>
    </lineage>
</organism>
<evidence type="ECO:0000256" key="1">
    <source>
        <dbReference type="SAM" id="Phobius"/>
    </source>
</evidence>
<dbReference type="PANTHER" id="PTHR23028">
    <property type="entry name" value="ACETYLTRANSFERASE"/>
    <property type="match status" value="1"/>
</dbReference>
<sequence>MFPQKMILTFSIYSILIAFALIFSVLLTNKLVKIEVLDVRYPEIDGLRGYLAFFVFLHHSYIWRFFLQSGEWNEPISNLFNHFGQTTVAFFFVITAFLFTLKLINSKNKEINWSAYISARLYRLFPMYLFSVGIIFFIAGYLTNFKSKVPFSENIVTILSWIFFNVKKGLNINGLEDSFLLNAGITWTLPYEWVFYFLLPLIALFFKIKVNYKIILSFTVVAALIMIINGSSLRHFFPFLGGIIAALVIKKNIFGTVLKQKKYTFLAISLLVCSVYFFDSGRRPIPIIITSIVFIIIASGNSFFGILSSAFSRKFGQITYSIYLLHGILLFVIFYFVIGFEEAKKMTDNEFWSVIALSVFPLIFISQLTFKYIEHPLMELAKVKLKSSSVKS</sequence>
<dbReference type="Proteomes" id="UP001501367">
    <property type="component" value="Unassembled WGS sequence"/>
</dbReference>
<evidence type="ECO:0000259" key="2">
    <source>
        <dbReference type="Pfam" id="PF01757"/>
    </source>
</evidence>
<feature type="transmembrane region" description="Helical" evidence="1">
    <location>
        <begin position="185"/>
        <end position="205"/>
    </location>
</feature>
<feature type="transmembrane region" description="Helical" evidence="1">
    <location>
        <begin position="125"/>
        <end position="143"/>
    </location>
</feature>
<feature type="domain" description="Acyltransferase 3" evidence="2">
    <location>
        <begin position="42"/>
        <end position="366"/>
    </location>
</feature>
<dbReference type="EMBL" id="BAABDT010000002">
    <property type="protein sequence ID" value="GAA3731681.1"/>
    <property type="molecule type" value="Genomic_DNA"/>
</dbReference>
<gene>
    <name evidence="3" type="ORF">GCM10022422_12380</name>
</gene>
<comment type="caution">
    <text evidence="3">The sequence shown here is derived from an EMBL/GenBank/DDBJ whole genome shotgun (WGS) entry which is preliminary data.</text>
</comment>
<dbReference type="Pfam" id="PF01757">
    <property type="entry name" value="Acyl_transf_3"/>
    <property type="match status" value="1"/>
</dbReference>
<feature type="transmembrane region" description="Helical" evidence="1">
    <location>
        <begin position="47"/>
        <end position="66"/>
    </location>
</feature>
<protein>
    <submittedName>
        <fullName evidence="3">Acyltransferase</fullName>
    </submittedName>
</protein>
<feature type="transmembrane region" description="Helical" evidence="1">
    <location>
        <begin position="351"/>
        <end position="370"/>
    </location>
</feature>
<dbReference type="InterPro" id="IPR002656">
    <property type="entry name" value="Acyl_transf_3_dom"/>
</dbReference>
<accession>A0ABP7F5G0</accession>
<keyword evidence="4" id="KW-1185">Reference proteome</keyword>
<keyword evidence="1" id="KW-0812">Transmembrane</keyword>
<feature type="transmembrane region" description="Helical" evidence="1">
    <location>
        <begin position="320"/>
        <end position="339"/>
    </location>
</feature>
<evidence type="ECO:0000313" key="4">
    <source>
        <dbReference type="Proteomes" id="UP001501367"/>
    </source>
</evidence>
<keyword evidence="1" id="KW-0472">Membrane</keyword>
<name>A0ABP7F5G0_9FLAO</name>
<keyword evidence="3" id="KW-0808">Transferase</keyword>
<keyword evidence="3" id="KW-0012">Acyltransferase</keyword>
<keyword evidence="1" id="KW-1133">Transmembrane helix</keyword>
<feature type="transmembrane region" description="Helical" evidence="1">
    <location>
        <begin position="236"/>
        <end position="254"/>
    </location>
</feature>
<feature type="transmembrane region" description="Helical" evidence="1">
    <location>
        <begin position="212"/>
        <end position="230"/>
    </location>
</feature>
<reference evidence="4" key="1">
    <citation type="journal article" date="2019" name="Int. J. Syst. Evol. Microbiol.">
        <title>The Global Catalogue of Microorganisms (GCM) 10K type strain sequencing project: providing services to taxonomists for standard genome sequencing and annotation.</title>
        <authorList>
            <consortium name="The Broad Institute Genomics Platform"/>
            <consortium name="The Broad Institute Genome Sequencing Center for Infectious Disease"/>
            <person name="Wu L."/>
            <person name="Ma J."/>
        </authorList>
    </citation>
    <scope>NUCLEOTIDE SEQUENCE [LARGE SCALE GENOMIC DNA]</scope>
    <source>
        <strain evidence="4">JCM 17336</strain>
    </source>
</reference>
<feature type="transmembrane region" description="Helical" evidence="1">
    <location>
        <begin position="6"/>
        <end position="27"/>
    </location>
</feature>
<dbReference type="GO" id="GO:0016746">
    <property type="term" value="F:acyltransferase activity"/>
    <property type="evidence" value="ECO:0007669"/>
    <property type="project" value="UniProtKB-KW"/>
</dbReference>
<dbReference type="InterPro" id="IPR050879">
    <property type="entry name" value="Acyltransferase_3"/>
</dbReference>